<sequence length="249" mass="28227">MNRRRNIGIDLGTTRCCVASVEERNMPKTILNELGRPTTPSYVYFENDNVYVGDTAINSPNPGKNLIYGRPSVFRRFIEVLDAKRLIGRQFDDGHVINDKQTLSYDVVREPNEPNRGKAMINIERNGRKERISPEDVAAELLKKMKQYAEDHFGGDEVQGAVIAVPAYFNIRQRSATMEAARLAGLNVLRLVTEPTAAAIALYIKLRDQAKTVLIYDLGGGWIIFKLLDIHRKRKCSNLNMTFGIIFRQ</sequence>
<keyword evidence="3" id="KW-0067">ATP-binding</keyword>
<name>A0A2A2K048_9BILA</name>
<evidence type="ECO:0000256" key="2">
    <source>
        <dbReference type="ARBA" id="ARBA00022741"/>
    </source>
</evidence>
<keyword evidence="5" id="KW-1185">Reference proteome</keyword>
<dbReference type="PANTHER" id="PTHR19375">
    <property type="entry name" value="HEAT SHOCK PROTEIN 70KDA"/>
    <property type="match status" value="1"/>
</dbReference>
<dbReference type="EMBL" id="LIAE01009930">
    <property type="protein sequence ID" value="PAV67406.1"/>
    <property type="molecule type" value="Genomic_DNA"/>
</dbReference>
<dbReference type="Gene3D" id="3.30.420.40">
    <property type="match status" value="1"/>
</dbReference>
<evidence type="ECO:0000313" key="4">
    <source>
        <dbReference type="EMBL" id="PAV67406.1"/>
    </source>
</evidence>
<dbReference type="Proteomes" id="UP000218231">
    <property type="component" value="Unassembled WGS sequence"/>
</dbReference>
<evidence type="ECO:0000313" key="5">
    <source>
        <dbReference type="Proteomes" id="UP000218231"/>
    </source>
</evidence>
<dbReference type="GO" id="GO:0006950">
    <property type="term" value="P:response to stress"/>
    <property type="evidence" value="ECO:0007669"/>
    <property type="project" value="UniProtKB-ARBA"/>
</dbReference>
<keyword evidence="2" id="KW-0547">Nucleotide-binding</keyword>
<dbReference type="InterPro" id="IPR018181">
    <property type="entry name" value="Heat_shock_70_CS"/>
</dbReference>
<evidence type="ECO:0000256" key="3">
    <source>
        <dbReference type="ARBA" id="ARBA00022840"/>
    </source>
</evidence>
<gene>
    <name evidence="4" type="ORF">WR25_09622</name>
</gene>
<proteinExistence type="inferred from homology"/>
<evidence type="ECO:0000256" key="1">
    <source>
        <dbReference type="ARBA" id="ARBA00007381"/>
    </source>
</evidence>
<dbReference type="GO" id="GO:0005524">
    <property type="term" value="F:ATP binding"/>
    <property type="evidence" value="ECO:0007669"/>
    <property type="project" value="UniProtKB-KW"/>
</dbReference>
<reference evidence="4 5" key="1">
    <citation type="journal article" date="2017" name="Curr. Biol.">
        <title>Genome architecture and evolution of a unichromosomal asexual nematode.</title>
        <authorList>
            <person name="Fradin H."/>
            <person name="Zegar C."/>
            <person name="Gutwein M."/>
            <person name="Lucas J."/>
            <person name="Kovtun M."/>
            <person name="Corcoran D."/>
            <person name="Baugh L.R."/>
            <person name="Kiontke K."/>
            <person name="Gunsalus K."/>
            <person name="Fitch D.H."/>
            <person name="Piano F."/>
        </authorList>
    </citation>
    <scope>NUCLEOTIDE SEQUENCE [LARGE SCALE GENOMIC DNA]</scope>
    <source>
        <strain evidence="4">PF1309</strain>
    </source>
</reference>
<organism evidence="4 5">
    <name type="scientific">Diploscapter pachys</name>
    <dbReference type="NCBI Taxonomy" id="2018661"/>
    <lineage>
        <taxon>Eukaryota</taxon>
        <taxon>Metazoa</taxon>
        <taxon>Ecdysozoa</taxon>
        <taxon>Nematoda</taxon>
        <taxon>Chromadorea</taxon>
        <taxon>Rhabditida</taxon>
        <taxon>Rhabditina</taxon>
        <taxon>Rhabditomorpha</taxon>
        <taxon>Rhabditoidea</taxon>
        <taxon>Rhabditidae</taxon>
        <taxon>Diploscapter</taxon>
    </lineage>
</organism>
<dbReference type="OrthoDB" id="5858940at2759"/>
<dbReference type="InterPro" id="IPR013126">
    <property type="entry name" value="Hsp_70_fam"/>
</dbReference>
<dbReference type="SUPFAM" id="SSF53067">
    <property type="entry name" value="Actin-like ATPase domain"/>
    <property type="match status" value="1"/>
</dbReference>
<dbReference type="InterPro" id="IPR043129">
    <property type="entry name" value="ATPase_NBD"/>
</dbReference>
<dbReference type="GO" id="GO:0140662">
    <property type="term" value="F:ATP-dependent protein folding chaperone"/>
    <property type="evidence" value="ECO:0007669"/>
    <property type="project" value="InterPro"/>
</dbReference>
<dbReference type="PRINTS" id="PR00301">
    <property type="entry name" value="HEATSHOCK70"/>
</dbReference>
<comment type="similarity">
    <text evidence="1">Belongs to the heat shock protein 70 family.</text>
</comment>
<dbReference type="STRING" id="2018661.A0A2A2K048"/>
<dbReference type="Pfam" id="PF00012">
    <property type="entry name" value="HSP70"/>
    <property type="match status" value="1"/>
</dbReference>
<dbReference type="AlphaFoldDB" id="A0A2A2K048"/>
<comment type="caution">
    <text evidence="4">The sequence shown here is derived from an EMBL/GenBank/DDBJ whole genome shotgun (WGS) entry which is preliminary data.</text>
</comment>
<accession>A0A2A2K048</accession>
<dbReference type="PROSITE" id="PS00297">
    <property type="entry name" value="HSP70_1"/>
    <property type="match status" value="1"/>
</dbReference>
<protein>
    <submittedName>
        <fullName evidence="4">Uncharacterized protein</fullName>
    </submittedName>
</protein>